<evidence type="ECO:0000313" key="3">
    <source>
        <dbReference type="EMBL" id="OGZ88640.1"/>
    </source>
</evidence>
<evidence type="ECO:0000256" key="1">
    <source>
        <dbReference type="ARBA" id="ARBA00022801"/>
    </source>
</evidence>
<sequence>MSVPKAKFNIGVFAGIINKTSGKLLLRRRTEEGSILPDKSFTGNWELPGGGVQEAEKISYAYLSQELTREVKEELGIDVRIDPMPDFYPAPFKGPNGYDLALVTAIFVDNAIVPNGDFIWVNPEELDQQAKDFIAPKKDQGIEARGLLSGYGKRMHCMALVILMRGIRGDYAVQAEKMLTEIQSNW</sequence>
<reference evidence="3 4" key="1">
    <citation type="journal article" date="2016" name="Nat. Commun.">
        <title>Thousands of microbial genomes shed light on interconnected biogeochemical processes in an aquifer system.</title>
        <authorList>
            <person name="Anantharaman K."/>
            <person name="Brown C.T."/>
            <person name="Hug L.A."/>
            <person name="Sharon I."/>
            <person name="Castelle C.J."/>
            <person name="Probst A.J."/>
            <person name="Thomas B.C."/>
            <person name="Singh A."/>
            <person name="Wilkins M.J."/>
            <person name="Karaoz U."/>
            <person name="Brodie E.L."/>
            <person name="Williams K.H."/>
            <person name="Hubbard S.S."/>
            <person name="Banfield J.F."/>
        </authorList>
    </citation>
    <scope>NUCLEOTIDE SEQUENCE [LARGE SCALE GENOMIC DNA]</scope>
</reference>
<evidence type="ECO:0000313" key="4">
    <source>
        <dbReference type="Proteomes" id="UP000178935"/>
    </source>
</evidence>
<dbReference type="AlphaFoldDB" id="A0A1G2JQS7"/>
<dbReference type="Proteomes" id="UP000178935">
    <property type="component" value="Unassembled WGS sequence"/>
</dbReference>
<proteinExistence type="predicted"/>
<dbReference type="SUPFAM" id="SSF55811">
    <property type="entry name" value="Nudix"/>
    <property type="match status" value="1"/>
</dbReference>
<dbReference type="Gene3D" id="3.90.79.10">
    <property type="entry name" value="Nucleoside Triphosphate Pyrophosphohydrolase"/>
    <property type="match status" value="1"/>
</dbReference>
<keyword evidence="1" id="KW-0378">Hydrolase</keyword>
<protein>
    <recommendedName>
        <fullName evidence="2">Nudix hydrolase domain-containing protein</fullName>
    </recommendedName>
</protein>
<dbReference type="InterPro" id="IPR000086">
    <property type="entry name" value="NUDIX_hydrolase_dom"/>
</dbReference>
<accession>A0A1G2JQS7</accession>
<dbReference type="PROSITE" id="PS51462">
    <property type="entry name" value="NUDIX"/>
    <property type="match status" value="1"/>
</dbReference>
<dbReference type="Pfam" id="PF00293">
    <property type="entry name" value="NUDIX"/>
    <property type="match status" value="1"/>
</dbReference>
<dbReference type="PRINTS" id="PR00502">
    <property type="entry name" value="NUDIXFAMILY"/>
</dbReference>
<gene>
    <name evidence="3" type="ORF">A2561_02225</name>
</gene>
<dbReference type="InterPro" id="IPR020476">
    <property type="entry name" value="Nudix_hydrolase"/>
</dbReference>
<dbReference type="InterPro" id="IPR015797">
    <property type="entry name" value="NUDIX_hydrolase-like_dom_sf"/>
</dbReference>
<feature type="domain" description="Nudix hydrolase" evidence="2">
    <location>
        <begin position="7"/>
        <end position="143"/>
    </location>
</feature>
<dbReference type="CDD" id="cd02883">
    <property type="entry name" value="NUDIX_Hydrolase"/>
    <property type="match status" value="1"/>
</dbReference>
<dbReference type="EMBL" id="MHPU01000018">
    <property type="protein sequence ID" value="OGZ88640.1"/>
    <property type="molecule type" value="Genomic_DNA"/>
</dbReference>
<evidence type="ECO:0000259" key="2">
    <source>
        <dbReference type="PROSITE" id="PS51462"/>
    </source>
</evidence>
<organism evidence="3 4">
    <name type="scientific">Candidatus Staskawiczbacteria bacterium RIFOXYD1_FULL_32_13</name>
    <dbReference type="NCBI Taxonomy" id="1802234"/>
    <lineage>
        <taxon>Bacteria</taxon>
        <taxon>Candidatus Staskawicziibacteriota</taxon>
    </lineage>
</organism>
<name>A0A1G2JQS7_9BACT</name>
<dbReference type="GO" id="GO:0016787">
    <property type="term" value="F:hydrolase activity"/>
    <property type="evidence" value="ECO:0007669"/>
    <property type="project" value="UniProtKB-KW"/>
</dbReference>
<comment type="caution">
    <text evidence="3">The sequence shown here is derived from an EMBL/GenBank/DDBJ whole genome shotgun (WGS) entry which is preliminary data.</text>
</comment>